<dbReference type="Gene3D" id="2.50.20.20">
    <property type="match status" value="1"/>
</dbReference>
<accession>A0A7X0LT23</accession>
<evidence type="ECO:0008006" key="4">
    <source>
        <dbReference type="Google" id="ProtNLM"/>
    </source>
</evidence>
<keyword evidence="3" id="KW-1185">Reference proteome</keyword>
<dbReference type="AlphaFoldDB" id="A0A7X0LT23"/>
<protein>
    <recommendedName>
        <fullName evidence="4">Lipoprotein</fullName>
    </recommendedName>
</protein>
<feature type="region of interest" description="Disordered" evidence="1">
    <location>
        <begin position="114"/>
        <end position="138"/>
    </location>
</feature>
<dbReference type="EMBL" id="JACHEM010000029">
    <property type="protein sequence ID" value="MBB6439797.1"/>
    <property type="molecule type" value="Genomic_DNA"/>
</dbReference>
<organism evidence="2 3">
    <name type="scientific">Streptomyces candidus</name>
    <dbReference type="NCBI Taxonomy" id="67283"/>
    <lineage>
        <taxon>Bacteria</taxon>
        <taxon>Bacillati</taxon>
        <taxon>Actinomycetota</taxon>
        <taxon>Actinomycetes</taxon>
        <taxon>Kitasatosporales</taxon>
        <taxon>Streptomycetaceae</taxon>
        <taxon>Streptomyces</taxon>
    </lineage>
</organism>
<dbReference type="PROSITE" id="PS51257">
    <property type="entry name" value="PROKAR_LIPOPROTEIN"/>
    <property type="match status" value="1"/>
</dbReference>
<name>A0A7X0LT23_9ACTN</name>
<evidence type="ECO:0000256" key="1">
    <source>
        <dbReference type="SAM" id="MobiDB-lite"/>
    </source>
</evidence>
<sequence length="230" mass="24599">MRILSGTVASGVACIALVVMLSGCSGDAEPQERSAGQMLAEANKAMKSLQAVTITGRVTTEDGRWGSTRMRTDLKGTCSFTSAGSAGEKLEQIRIGNTDYIRPNLKHMQLSGMETKGRKDQKNWGRTTVDPAASTGENGLTDCTHSFASFGKAVKGKTGKIDGVSTTSLIVTDKTDKSATYTFHVATEGKPYLYQVVYKSPGFRNVTSFSDFDTPLNVEPPKADVVDLPN</sequence>
<evidence type="ECO:0000313" key="3">
    <source>
        <dbReference type="Proteomes" id="UP000540423"/>
    </source>
</evidence>
<comment type="caution">
    <text evidence="2">The sequence shown here is derived from an EMBL/GenBank/DDBJ whole genome shotgun (WGS) entry which is preliminary data.</text>
</comment>
<dbReference type="RefSeq" id="WP_185036304.1">
    <property type="nucleotide sequence ID" value="NZ_JACHEM010000029.1"/>
</dbReference>
<proteinExistence type="predicted"/>
<gene>
    <name evidence="2" type="ORF">HNQ79_006309</name>
</gene>
<reference evidence="2 3" key="1">
    <citation type="submission" date="2020-08" db="EMBL/GenBank/DDBJ databases">
        <title>Genomic Encyclopedia of Type Strains, Phase IV (KMG-IV): sequencing the most valuable type-strain genomes for metagenomic binning, comparative biology and taxonomic classification.</title>
        <authorList>
            <person name="Goeker M."/>
        </authorList>
    </citation>
    <scope>NUCLEOTIDE SEQUENCE [LARGE SCALE GENOMIC DNA]</scope>
    <source>
        <strain evidence="2 3">DSM 40141</strain>
    </source>
</reference>
<evidence type="ECO:0000313" key="2">
    <source>
        <dbReference type="EMBL" id="MBB6439797.1"/>
    </source>
</evidence>
<dbReference type="Proteomes" id="UP000540423">
    <property type="component" value="Unassembled WGS sequence"/>
</dbReference>